<feature type="compositionally biased region" description="Polar residues" evidence="1">
    <location>
        <begin position="1147"/>
        <end position="1164"/>
    </location>
</feature>
<organism evidence="2 3">
    <name type="scientific">Allacma fusca</name>
    <dbReference type="NCBI Taxonomy" id="39272"/>
    <lineage>
        <taxon>Eukaryota</taxon>
        <taxon>Metazoa</taxon>
        <taxon>Ecdysozoa</taxon>
        <taxon>Arthropoda</taxon>
        <taxon>Hexapoda</taxon>
        <taxon>Collembola</taxon>
        <taxon>Symphypleona</taxon>
        <taxon>Sminthuridae</taxon>
        <taxon>Allacma</taxon>
    </lineage>
</organism>
<feature type="compositionally biased region" description="Low complexity" evidence="1">
    <location>
        <begin position="1009"/>
        <end position="1019"/>
    </location>
</feature>
<feature type="compositionally biased region" description="Low complexity" evidence="1">
    <location>
        <begin position="251"/>
        <end position="267"/>
    </location>
</feature>
<feature type="compositionally biased region" description="Basic and acidic residues" evidence="1">
    <location>
        <begin position="899"/>
        <end position="911"/>
    </location>
</feature>
<feature type="compositionally biased region" description="Polar residues" evidence="1">
    <location>
        <begin position="888"/>
        <end position="897"/>
    </location>
</feature>
<feature type="region of interest" description="Disordered" evidence="1">
    <location>
        <begin position="484"/>
        <end position="584"/>
    </location>
</feature>
<feature type="compositionally biased region" description="Low complexity" evidence="1">
    <location>
        <begin position="1175"/>
        <end position="1199"/>
    </location>
</feature>
<feature type="region of interest" description="Disordered" evidence="1">
    <location>
        <begin position="836"/>
        <end position="990"/>
    </location>
</feature>
<feature type="compositionally biased region" description="Basic and acidic residues" evidence="1">
    <location>
        <begin position="289"/>
        <end position="301"/>
    </location>
</feature>
<gene>
    <name evidence="2" type="ORF">AFUS01_LOCUS14875</name>
</gene>
<feature type="region of interest" description="Disordered" evidence="1">
    <location>
        <begin position="1009"/>
        <end position="1034"/>
    </location>
</feature>
<feature type="compositionally biased region" description="Polar residues" evidence="1">
    <location>
        <begin position="1086"/>
        <end position="1099"/>
    </location>
</feature>
<proteinExistence type="predicted"/>
<name>A0A8J2JXS7_9HEXA</name>
<evidence type="ECO:0000313" key="3">
    <source>
        <dbReference type="Proteomes" id="UP000708208"/>
    </source>
</evidence>
<dbReference type="EMBL" id="CAJVCH010128697">
    <property type="protein sequence ID" value="CAG7725938.1"/>
    <property type="molecule type" value="Genomic_DNA"/>
</dbReference>
<feature type="compositionally biased region" description="Basic and acidic residues" evidence="1">
    <location>
        <begin position="839"/>
        <end position="855"/>
    </location>
</feature>
<evidence type="ECO:0000256" key="1">
    <source>
        <dbReference type="SAM" id="MobiDB-lite"/>
    </source>
</evidence>
<feature type="compositionally biased region" description="Polar residues" evidence="1">
    <location>
        <begin position="1129"/>
        <end position="1140"/>
    </location>
</feature>
<comment type="caution">
    <text evidence="2">The sequence shown here is derived from an EMBL/GenBank/DDBJ whole genome shotgun (WGS) entry which is preliminary data.</text>
</comment>
<feature type="compositionally biased region" description="Low complexity" evidence="1">
    <location>
        <begin position="539"/>
        <end position="551"/>
    </location>
</feature>
<reference evidence="2" key="1">
    <citation type="submission" date="2021-06" db="EMBL/GenBank/DDBJ databases">
        <authorList>
            <person name="Hodson N. C."/>
            <person name="Mongue J. A."/>
            <person name="Jaron S. K."/>
        </authorList>
    </citation>
    <scope>NUCLEOTIDE SEQUENCE</scope>
</reference>
<feature type="region of interest" description="Disordered" evidence="1">
    <location>
        <begin position="1129"/>
        <end position="1222"/>
    </location>
</feature>
<protein>
    <submittedName>
        <fullName evidence="2">Uncharacterized protein</fullName>
    </submittedName>
</protein>
<accession>A0A8J2JXS7</accession>
<dbReference type="OrthoDB" id="10665537at2759"/>
<dbReference type="Proteomes" id="UP000708208">
    <property type="component" value="Unassembled WGS sequence"/>
</dbReference>
<feature type="compositionally biased region" description="Polar residues" evidence="1">
    <location>
        <begin position="519"/>
        <end position="533"/>
    </location>
</feature>
<keyword evidence="3" id="KW-1185">Reference proteome</keyword>
<feature type="region of interest" description="Disordered" evidence="1">
    <location>
        <begin position="239"/>
        <end position="312"/>
    </location>
</feature>
<evidence type="ECO:0000313" key="2">
    <source>
        <dbReference type="EMBL" id="CAG7725938.1"/>
    </source>
</evidence>
<feature type="region of interest" description="Disordered" evidence="1">
    <location>
        <begin position="1083"/>
        <end position="1105"/>
    </location>
</feature>
<sequence length="1248" mass="136924">MASSSLCPHLLQEYFKRVHEITEVYKSQLIKFVRYEDISGLLLNRRILKHEEHIAISQLLSNEIQMTSTLEILLRRMWGLENLITVLIEINVDSWLVGEMFQKYVHHVVNEVRRLQSLRSCRCFENERRSFIGKAAIRFFQVCDGWLFSVGTSLGCLTQTIYPTRNSLQFINNLLPIPRGSDEVVILPRIESIPFDYSYAESDLGVQITEVYSDTEKSPTNRKSIEGPKLTNGILKKAIVNPTKSSEQNGSVSSPNSPRRISSRQPSIENEIKVRTSLAKTTRGQQKVVPRDLKLSSEKRNQKGMGKRRTMTTTLNLDEDESEEEPEVFQYRAEAMALVPVQMRASHYHMSNPRSQSADGTEFPENCFVFSPIPVLSNLDDSSGSSEPLKSGFQSTVAALPVHDNLLYSPYPFKHTFGEAEKRFGTMSSSSISQTNGSSQELSNILFANFESPNYTNSIQRSMSIPAFRKHSFDVSTPYFTTTSIPEESGEISKPVITNSSKQKVPREGGTNDIPSLPISLQETQVKTTAATRKNQDPSLGLGRTTSRSSSFSKTPEKEIPKALPVLEKSKSSTLSKPSRKSGVNLVTKKTGYTATSGRSMSIRGTSMNARASLKNKTTRTNSTVGKPEIRSLSTERTHKNVDADDEIYPLSNQNSDDEEIEVPSDPYATVVFPADDISIGQPDADSAFTEPMLSQGMEDKMQPEGYPSNLNNAPDEKSFIAYDKATWLPQEFDRILDTSTSGSGSRGSDDSILESNYSSRSASLSPVFLNTKINWDEKLYADASPEQDSNSNLILRGVLEDDPILENSEIFSEDSVSNSTANLGASNNDIIVSLPVDKQPDSDKELTPVADETKSFSSEAKAVRAQTPLLSKKVPDTNASVPRVSSAARTSPNVGKSTLKDRTNSPRSEVKQVNSPKPSPSSPSKLSTAAKTVLPKAEAKVVPPKSSVRRNLFPVTPTSPKAQKASVGRKPIGDPKAHAKSPTTTKKNDEANLKSPVKIDRNSLEPLLPLPTDVVTPTKKSPNEKCSTPVGKVKSTSDLGSIKVLQGIQQSKAVRRAFSDSDLRLVKNSTVFKIKNALLAGPSERSCSSNSLNRQSPDVNFHPVTVESGSKLESKSLADASSQTAVLKKNATSAGTSPSIAKPVASPTNVMRTNGTPRRSVSMSPKPVAAKGRTTPTGSVSPVSESSTSSKHSTVTPTKPAWNNKKPTPTPLVPPERFSPFSIEDYNFQQWANEWASRQEKKKQEPT</sequence>
<dbReference type="AlphaFoldDB" id="A0A8J2JXS7"/>